<protein>
    <submittedName>
        <fullName evidence="1">Uncharacterized protein</fullName>
    </submittedName>
</protein>
<evidence type="ECO:0000313" key="1">
    <source>
        <dbReference type="EMBL" id="KAH7280570.1"/>
    </source>
</evidence>
<reference evidence="1" key="1">
    <citation type="submission" date="2021-08" db="EMBL/GenBank/DDBJ databases">
        <title>WGS assembly of Ceratopteris richardii.</title>
        <authorList>
            <person name="Marchant D.B."/>
            <person name="Chen G."/>
            <person name="Jenkins J."/>
            <person name="Shu S."/>
            <person name="Leebens-Mack J."/>
            <person name="Grimwood J."/>
            <person name="Schmutz J."/>
            <person name="Soltis P."/>
            <person name="Soltis D."/>
            <person name="Chen Z.-H."/>
        </authorList>
    </citation>
    <scope>NUCLEOTIDE SEQUENCE</scope>
    <source>
        <strain evidence="1">Whitten #5841</strain>
        <tissue evidence="1">Leaf</tissue>
    </source>
</reference>
<dbReference type="AlphaFoldDB" id="A0A8T2QAA8"/>
<gene>
    <name evidence="1" type="ORF">KP509_36G003400</name>
</gene>
<dbReference type="CDD" id="cd10450">
    <property type="entry name" value="GIY-YIG_AtGrxS16_like"/>
    <property type="match status" value="1"/>
</dbReference>
<dbReference type="EMBL" id="CM035441">
    <property type="protein sequence ID" value="KAH7280570.1"/>
    <property type="molecule type" value="Genomic_DNA"/>
</dbReference>
<proteinExistence type="predicted"/>
<evidence type="ECO:0000313" key="2">
    <source>
        <dbReference type="Proteomes" id="UP000825935"/>
    </source>
</evidence>
<dbReference type="InterPro" id="IPR049578">
    <property type="entry name" value="CAXIP1-like_GIY-YIG_dom"/>
</dbReference>
<keyword evidence="2" id="KW-1185">Reference proteome</keyword>
<comment type="caution">
    <text evidence="1">The sequence shown here is derived from an EMBL/GenBank/DDBJ whole genome shotgun (WGS) entry which is preliminary data.</text>
</comment>
<name>A0A8T2QAA8_CERRI</name>
<dbReference type="Proteomes" id="UP000825935">
    <property type="component" value="Chromosome 36"/>
</dbReference>
<dbReference type="OMA" id="PELCYFY"/>
<organism evidence="1 2">
    <name type="scientific">Ceratopteris richardii</name>
    <name type="common">Triangle waterfern</name>
    <dbReference type="NCBI Taxonomy" id="49495"/>
    <lineage>
        <taxon>Eukaryota</taxon>
        <taxon>Viridiplantae</taxon>
        <taxon>Streptophyta</taxon>
        <taxon>Embryophyta</taxon>
        <taxon>Tracheophyta</taxon>
        <taxon>Polypodiopsida</taxon>
        <taxon>Polypodiidae</taxon>
        <taxon>Polypodiales</taxon>
        <taxon>Pteridineae</taxon>
        <taxon>Pteridaceae</taxon>
        <taxon>Parkerioideae</taxon>
        <taxon>Ceratopteris</taxon>
    </lineage>
</organism>
<dbReference type="OrthoDB" id="5982at2759"/>
<sequence length="416" mass="46455">MVTRQIAPASSAMASLQSQLPCLHKSAASSKLGQCSFTGLRLSGLRFCRKESTDTLSHSPQKCSTITPVASAAATTDAAVDLAIPSLNDLPNFAFINSHGRIMPSVDPNTQASVFAILDKNKKVQYIGFSKDLRNSLRILIGRRPELCYYYKVFNLAVFDQTVMLKTREQWMSELGTTPEGNADLTQRQYWEQPINAGSISERGKTAAAKAKAKAMLQMLADRGVTEEMVYDPKLLEEGKCDILPTAQPQGDLDQGNESNSETEVKVKAVSIKVPSGGTIDYEIAYEMKFKTNGGWMYDIAITRDDTLTRHRVIVGSFFPESVNMPEDEFLETIMGFLLYKRIPRHTEGLIETNTFPINYFAVSKVCQFFSDLEDWFPAKLPDNFWRFSRTELYGAQIDPPPSELGPDEKVSIYDE</sequence>
<accession>A0A8T2QAA8</accession>